<evidence type="ECO:0000256" key="1">
    <source>
        <dbReference type="ARBA" id="ARBA00004141"/>
    </source>
</evidence>
<dbReference type="GO" id="GO:0016020">
    <property type="term" value="C:membrane"/>
    <property type="evidence" value="ECO:0007669"/>
    <property type="project" value="UniProtKB-SubCell"/>
</dbReference>
<feature type="transmembrane region" description="Helical" evidence="9">
    <location>
        <begin position="20"/>
        <end position="41"/>
    </location>
</feature>
<dbReference type="Pfam" id="PF13506">
    <property type="entry name" value="Glyco_transf_21"/>
    <property type="match status" value="1"/>
</dbReference>
<keyword evidence="7 9" id="KW-1133">Transmembrane helix</keyword>
<dbReference type="InterPro" id="IPR029044">
    <property type="entry name" value="Nucleotide-diphossugar_trans"/>
</dbReference>
<dbReference type="SUPFAM" id="SSF53448">
    <property type="entry name" value="Nucleotide-diphospho-sugar transferases"/>
    <property type="match status" value="1"/>
</dbReference>
<dbReference type="GO" id="GO:0006679">
    <property type="term" value="P:glucosylceramide biosynthetic process"/>
    <property type="evidence" value="ECO:0007669"/>
    <property type="project" value="TreeGrafter"/>
</dbReference>
<dbReference type="Proteomes" id="UP001328733">
    <property type="component" value="Unassembled WGS sequence"/>
</dbReference>
<comment type="pathway">
    <text evidence="3">Sphingolipid metabolism.</text>
</comment>
<dbReference type="InterPro" id="IPR025993">
    <property type="entry name" value="Ceramide_glucosylTrfase"/>
</dbReference>
<evidence type="ECO:0000313" key="11">
    <source>
        <dbReference type="Proteomes" id="UP001328733"/>
    </source>
</evidence>
<dbReference type="EMBL" id="JBAFSM010000011">
    <property type="protein sequence ID" value="MEG3436899.1"/>
    <property type="molecule type" value="Genomic_DNA"/>
</dbReference>
<dbReference type="GO" id="GO:0008120">
    <property type="term" value="F:ceramide glucosyltransferase activity"/>
    <property type="evidence" value="ECO:0007669"/>
    <property type="project" value="TreeGrafter"/>
</dbReference>
<dbReference type="AlphaFoldDB" id="A0AAW9QVC2"/>
<accession>A0AAW9QVC2</accession>
<proteinExistence type="predicted"/>
<dbReference type="CDD" id="cd02520">
    <property type="entry name" value="Glucosylceramide_synthase"/>
    <property type="match status" value="1"/>
</dbReference>
<keyword evidence="4" id="KW-0328">Glycosyltransferase</keyword>
<dbReference type="Gene3D" id="3.90.550.10">
    <property type="entry name" value="Spore Coat Polysaccharide Biosynthesis Protein SpsA, Chain A"/>
    <property type="match status" value="1"/>
</dbReference>
<protein>
    <submittedName>
        <fullName evidence="10">Bacteriohopanetetrol glucosamine biosynthesis glycosyltransferase HpnI</fullName>
    </submittedName>
</protein>
<dbReference type="PANTHER" id="PTHR12726:SF0">
    <property type="entry name" value="CERAMIDE GLUCOSYLTRANSFERASE"/>
    <property type="match status" value="1"/>
</dbReference>
<evidence type="ECO:0000256" key="4">
    <source>
        <dbReference type="ARBA" id="ARBA00022676"/>
    </source>
</evidence>
<dbReference type="PANTHER" id="PTHR12726">
    <property type="entry name" value="CERAMIDE GLUCOSYLTRANSFERASE"/>
    <property type="match status" value="1"/>
</dbReference>
<comment type="subcellular location">
    <subcellularLocation>
        <location evidence="1">Membrane</location>
        <topology evidence="1">Multi-pass membrane protein</topology>
    </subcellularLocation>
</comment>
<feature type="transmembrane region" description="Helical" evidence="9">
    <location>
        <begin position="291"/>
        <end position="312"/>
    </location>
</feature>
<gene>
    <name evidence="10" type="primary">hpnI</name>
    <name evidence="10" type="ORF">V0288_07185</name>
</gene>
<evidence type="ECO:0000256" key="3">
    <source>
        <dbReference type="ARBA" id="ARBA00004991"/>
    </source>
</evidence>
<evidence type="ECO:0000313" key="10">
    <source>
        <dbReference type="EMBL" id="MEG3436899.1"/>
    </source>
</evidence>
<evidence type="ECO:0000256" key="2">
    <source>
        <dbReference type="ARBA" id="ARBA00004760"/>
    </source>
</evidence>
<dbReference type="NCBIfam" id="TIGR03472">
    <property type="entry name" value="HpnI"/>
    <property type="match status" value="1"/>
</dbReference>
<evidence type="ECO:0000256" key="9">
    <source>
        <dbReference type="SAM" id="Phobius"/>
    </source>
</evidence>
<reference evidence="10 11" key="1">
    <citation type="submission" date="2024-01" db="EMBL/GenBank/DDBJ databases">
        <title>Genomic insights into the taxonomy and metabolism of the cyanobacterium Pannus brasiliensis CCIBt3594.</title>
        <authorList>
            <person name="Machado M."/>
            <person name="Botero N.B."/>
            <person name="Andreote A.P.D."/>
            <person name="Feitosa A.M.T."/>
            <person name="Popin R."/>
            <person name="Sivonen K."/>
            <person name="Fiore M.F."/>
        </authorList>
    </citation>
    <scope>NUCLEOTIDE SEQUENCE [LARGE SCALE GENOMIC DNA]</scope>
    <source>
        <strain evidence="10 11">CCIBt3594</strain>
    </source>
</reference>
<organism evidence="10 11">
    <name type="scientific">Pannus brasiliensis CCIBt3594</name>
    <dbReference type="NCBI Taxonomy" id="1427578"/>
    <lineage>
        <taxon>Bacteria</taxon>
        <taxon>Bacillati</taxon>
        <taxon>Cyanobacteriota</taxon>
        <taxon>Cyanophyceae</taxon>
        <taxon>Oscillatoriophycideae</taxon>
        <taxon>Chroococcales</taxon>
        <taxon>Microcystaceae</taxon>
        <taxon>Pannus</taxon>
    </lineage>
</organism>
<comment type="caution">
    <text evidence="10">The sequence shown here is derived from an EMBL/GenBank/DDBJ whole genome shotgun (WGS) entry which is preliminary data.</text>
</comment>
<dbReference type="RefSeq" id="WP_332864367.1">
    <property type="nucleotide sequence ID" value="NZ_JBAFSM010000011.1"/>
</dbReference>
<keyword evidence="11" id="KW-1185">Reference proteome</keyword>
<keyword evidence="6 9" id="KW-0812">Transmembrane</keyword>
<name>A0AAW9QVC2_9CHRO</name>
<sequence length="398" mass="44655">MSPFYLSALAGISIGDFPYWLFLVLSLASLVYYGYAIVAALRFRSRSIAIDPDFHPPVSILKPLCGEGVQLYKNLASFCQQDYPTYQIVFAVRDYQDPSVSIVKQLMEDFPDVRTRLVIDPNVVGTNRKVCNLANAFPATEHEILVLADSDVRVGSDYLTRVVQPLRDPAVAVVTCMYRSLTSGFVTTWEAIGTATDFHPGVIVSTYLEGIKFAMGQTIVIRKSVLEEIGGFESIADYLADDFQLGYLPARAGYRVVLSTYIVEHVLGSSSFFASWQRQTRWTLCVRVSRIWGYIGLIFTHGTVTSLLFLIASRGSMLGWTLLGLVWTSRLLMAWLVGVAILDDATVKKWLWLVPARDIFSFALWCYCFIGDTVEWSNRRLKITRDGKLVPVENLVKS</sequence>
<evidence type="ECO:0000256" key="6">
    <source>
        <dbReference type="ARBA" id="ARBA00022692"/>
    </source>
</evidence>
<keyword evidence="5" id="KW-0808">Transferase</keyword>
<dbReference type="InterPro" id="IPR017835">
    <property type="entry name" value="Hopen-assoc_HpnI"/>
</dbReference>
<keyword evidence="8 9" id="KW-0472">Membrane</keyword>
<evidence type="ECO:0000256" key="5">
    <source>
        <dbReference type="ARBA" id="ARBA00022679"/>
    </source>
</evidence>
<comment type="pathway">
    <text evidence="2">Lipid metabolism; sphingolipid metabolism.</text>
</comment>
<evidence type="ECO:0000256" key="7">
    <source>
        <dbReference type="ARBA" id="ARBA00022989"/>
    </source>
</evidence>
<evidence type="ECO:0000256" key="8">
    <source>
        <dbReference type="ARBA" id="ARBA00023136"/>
    </source>
</evidence>
<feature type="transmembrane region" description="Helical" evidence="9">
    <location>
        <begin position="318"/>
        <end position="342"/>
    </location>
</feature>